<organism evidence="1 2">
    <name type="scientific">Nonomuraea recticatena</name>
    <dbReference type="NCBI Taxonomy" id="46178"/>
    <lineage>
        <taxon>Bacteria</taxon>
        <taxon>Bacillati</taxon>
        <taxon>Actinomycetota</taxon>
        <taxon>Actinomycetes</taxon>
        <taxon>Streptosporangiales</taxon>
        <taxon>Streptosporangiaceae</taxon>
        <taxon>Nonomuraea</taxon>
    </lineage>
</organism>
<name>A0ABP6DPM1_9ACTN</name>
<proteinExistence type="predicted"/>
<gene>
    <name evidence="1" type="ORF">GCM10010412_009460</name>
</gene>
<dbReference type="EMBL" id="BAAATE010000002">
    <property type="protein sequence ID" value="GAA2646627.1"/>
    <property type="molecule type" value="Genomic_DNA"/>
</dbReference>
<evidence type="ECO:0000313" key="2">
    <source>
        <dbReference type="Proteomes" id="UP001501666"/>
    </source>
</evidence>
<accession>A0ABP6DPM1</accession>
<dbReference type="RefSeq" id="WP_379503903.1">
    <property type="nucleotide sequence ID" value="NZ_JBHTEV010000001.1"/>
</dbReference>
<evidence type="ECO:0000313" key="1">
    <source>
        <dbReference type="EMBL" id="GAA2646627.1"/>
    </source>
</evidence>
<protein>
    <submittedName>
        <fullName evidence="1">Uncharacterized protein</fullName>
    </submittedName>
</protein>
<reference evidence="2" key="1">
    <citation type="journal article" date="2019" name="Int. J. Syst. Evol. Microbiol.">
        <title>The Global Catalogue of Microorganisms (GCM) 10K type strain sequencing project: providing services to taxonomists for standard genome sequencing and annotation.</title>
        <authorList>
            <consortium name="The Broad Institute Genomics Platform"/>
            <consortium name="The Broad Institute Genome Sequencing Center for Infectious Disease"/>
            <person name="Wu L."/>
            <person name="Ma J."/>
        </authorList>
    </citation>
    <scope>NUCLEOTIDE SEQUENCE [LARGE SCALE GENOMIC DNA]</scope>
    <source>
        <strain evidence="2">JCM 6835</strain>
    </source>
</reference>
<comment type="caution">
    <text evidence="1">The sequence shown here is derived from an EMBL/GenBank/DDBJ whole genome shotgun (WGS) entry which is preliminary data.</text>
</comment>
<sequence length="151" mass="16492">MPLVELAIDPDRQVKSLACDCCETPFDRVTGFINNENGAYAIYFASCYHHDGVHDAWIDVIMDDHWDADAPATRPGAGRVTFGCRVGPVEGHDGVACSLVGAARLAADIPLYGRKLSRDEALGHPWLVAYWDTVDHILENDPTVSAHLYGV</sequence>
<dbReference type="Proteomes" id="UP001501666">
    <property type="component" value="Unassembled WGS sequence"/>
</dbReference>
<keyword evidence="2" id="KW-1185">Reference proteome</keyword>